<evidence type="ECO:0000313" key="4">
    <source>
        <dbReference type="Proteomes" id="UP001222325"/>
    </source>
</evidence>
<feature type="signal peptide" evidence="2">
    <location>
        <begin position="1"/>
        <end position="24"/>
    </location>
</feature>
<evidence type="ECO:0000256" key="1">
    <source>
        <dbReference type="SAM" id="MobiDB-lite"/>
    </source>
</evidence>
<sequence length="572" mass="62441">MSLAGVYTLPVELLSRVFVLGAAADSDPDSPFLLRPDEDHCPAASSDFQLLVSCVCRHWRAVALRVSCLWTSLHFREPAHIARAETFLARASPHHPLDILVDTVSLDDHIPGVTLCRDEMRTIFVLILPQVARWRAFYLKALSTCGPAPRLETLQLYHLEDYRTAQNLYLATYRAPVIIFDNVLPALKNVSLIGVNLPWAHAPYLQQLYALELALHTDSIRPPYEAWGAMLRRSTHLRQLRLHYSGPREAVDDDAGSRICVPTLEELSLTDLDQDHLTRLLRTLELPRLTTLALDLPQQDDLPDQDFTGVVELIAGRAALPSAPAPAPAPPLPIAALHTLRITALECAPGALLRALAALRVLELDFARVRDPDAVCDVLFESTPLRLTHDGGEACACAAPVLPRLEEARLFGLRGERLWKLLAFRARFAEGCQCAGSESPPSSVSACSSPSPSPSGATECAVAPAVAPAPRQVIAPDCRGGGVESGAGRVAMPRFTVRWSARRCGRDAVLDRLVDTGRVAWVDEDSDEADGYDASEGGEEDDEADGARDRVENSGVVSEQRTSQEERGSDDR</sequence>
<keyword evidence="2" id="KW-0732">Signal</keyword>
<organism evidence="3 4">
    <name type="scientific">Mycena belliarum</name>
    <dbReference type="NCBI Taxonomy" id="1033014"/>
    <lineage>
        <taxon>Eukaryota</taxon>
        <taxon>Fungi</taxon>
        <taxon>Dikarya</taxon>
        <taxon>Basidiomycota</taxon>
        <taxon>Agaricomycotina</taxon>
        <taxon>Agaricomycetes</taxon>
        <taxon>Agaricomycetidae</taxon>
        <taxon>Agaricales</taxon>
        <taxon>Marasmiineae</taxon>
        <taxon>Mycenaceae</taxon>
        <taxon>Mycena</taxon>
    </lineage>
</organism>
<evidence type="ECO:0000256" key="2">
    <source>
        <dbReference type="SAM" id="SignalP"/>
    </source>
</evidence>
<name>A0AAD6TYM2_9AGAR</name>
<feature type="region of interest" description="Disordered" evidence="1">
    <location>
        <begin position="437"/>
        <end position="459"/>
    </location>
</feature>
<dbReference type="EMBL" id="JARJCN010000058">
    <property type="protein sequence ID" value="KAJ7079824.1"/>
    <property type="molecule type" value="Genomic_DNA"/>
</dbReference>
<evidence type="ECO:0000313" key="3">
    <source>
        <dbReference type="EMBL" id="KAJ7079824.1"/>
    </source>
</evidence>
<reference evidence="3" key="1">
    <citation type="submission" date="2023-03" db="EMBL/GenBank/DDBJ databases">
        <title>Massive genome expansion in bonnet fungi (Mycena s.s.) driven by repeated elements and novel gene families across ecological guilds.</title>
        <authorList>
            <consortium name="Lawrence Berkeley National Laboratory"/>
            <person name="Harder C.B."/>
            <person name="Miyauchi S."/>
            <person name="Viragh M."/>
            <person name="Kuo A."/>
            <person name="Thoen E."/>
            <person name="Andreopoulos B."/>
            <person name="Lu D."/>
            <person name="Skrede I."/>
            <person name="Drula E."/>
            <person name="Henrissat B."/>
            <person name="Morin E."/>
            <person name="Kohler A."/>
            <person name="Barry K."/>
            <person name="LaButti K."/>
            <person name="Morin E."/>
            <person name="Salamov A."/>
            <person name="Lipzen A."/>
            <person name="Mereny Z."/>
            <person name="Hegedus B."/>
            <person name="Baldrian P."/>
            <person name="Stursova M."/>
            <person name="Weitz H."/>
            <person name="Taylor A."/>
            <person name="Grigoriev I.V."/>
            <person name="Nagy L.G."/>
            <person name="Martin F."/>
            <person name="Kauserud H."/>
        </authorList>
    </citation>
    <scope>NUCLEOTIDE SEQUENCE</scope>
    <source>
        <strain evidence="3">CBHHK173m</strain>
    </source>
</reference>
<keyword evidence="4" id="KW-1185">Reference proteome</keyword>
<protein>
    <recommendedName>
        <fullName evidence="5">F-box domain-containing protein</fullName>
    </recommendedName>
</protein>
<feature type="region of interest" description="Disordered" evidence="1">
    <location>
        <begin position="523"/>
        <end position="572"/>
    </location>
</feature>
<feature type="chain" id="PRO_5041974269" description="F-box domain-containing protein" evidence="2">
    <location>
        <begin position="25"/>
        <end position="572"/>
    </location>
</feature>
<comment type="caution">
    <text evidence="3">The sequence shown here is derived from an EMBL/GenBank/DDBJ whole genome shotgun (WGS) entry which is preliminary data.</text>
</comment>
<gene>
    <name evidence="3" type="ORF">B0H15DRAFT_998136</name>
</gene>
<proteinExistence type="predicted"/>
<feature type="compositionally biased region" description="Acidic residues" evidence="1">
    <location>
        <begin position="523"/>
        <end position="544"/>
    </location>
</feature>
<accession>A0AAD6TYM2</accession>
<feature type="compositionally biased region" description="Low complexity" evidence="1">
    <location>
        <begin position="437"/>
        <end position="450"/>
    </location>
</feature>
<dbReference type="AlphaFoldDB" id="A0AAD6TYM2"/>
<feature type="compositionally biased region" description="Basic and acidic residues" evidence="1">
    <location>
        <begin position="562"/>
        <end position="572"/>
    </location>
</feature>
<dbReference type="Proteomes" id="UP001222325">
    <property type="component" value="Unassembled WGS sequence"/>
</dbReference>
<evidence type="ECO:0008006" key="5">
    <source>
        <dbReference type="Google" id="ProtNLM"/>
    </source>
</evidence>